<dbReference type="AlphaFoldDB" id="A0A813LQP4"/>
<name>A0A813LQP4_POLGL</name>
<reference evidence="2" key="1">
    <citation type="submission" date="2021-02" db="EMBL/GenBank/DDBJ databases">
        <authorList>
            <person name="Dougan E. K."/>
            <person name="Rhodes N."/>
            <person name="Thang M."/>
            <person name="Chan C."/>
        </authorList>
    </citation>
    <scope>NUCLEOTIDE SEQUENCE</scope>
</reference>
<proteinExistence type="predicted"/>
<evidence type="ECO:0000313" key="3">
    <source>
        <dbReference type="Proteomes" id="UP000626109"/>
    </source>
</evidence>
<organism evidence="2 3">
    <name type="scientific">Polarella glacialis</name>
    <name type="common">Dinoflagellate</name>
    <dbReference type="NCBI Taxonomy" id="89957"/>
    <lineage>
        <taxon>Eukaryota</taxon>
        <taxon>Sar</taxon>
        <taxon>Alveolata</taxon>
        <taxon>Dinophyceae</taxon>
        <taxon>Suessiales</taxon>
        <taxon>Suessiaceae</taxon>
        <taxon>Polarella</taxon>
    </lineage>
</organism>
<evidence type="ECO:0000256" key="1">
    <source>
        <dbReference type="SAM" id="Phobius"/>
    </source>
</evidence>
<comment type="caution">
    <text evidence="2">The sequence shown here is derived from an EMBL/GenBank/DDBJ whole genome shotgun (WGS) entry which is preliminary data.</text>
</comment>
<sequence length="128" mass="14042">LMFQQGVYSFASMELNRTHLTTSWISDQGEVLYRHSQTPRAKRALSSAVAEAVSWQVPSELTEVRRSVAQEFGRTLLAAFSTVIGCGLLCAAVFVLPRKLGTPRQARDYTEMENLSLGKGTVGHSPLA</sequence>
<keyword evidence="1" id="KW-1133">Transmembrane helix</keyword>
<protein>
    <submittedName>
        <fullName evidence="2">Uncharacterized protein</fullName>
    </submittedName>
</protein>
<keyword evidence="1" id="KW-0472">Membrane</keyword>
<dbReference type="Proteomes" id="UP000626109">
    <property type="component" value="Unassembled WGS sequence"/>
</dbReference>
<evidence type="ECO:0000313" key="2">
    <source>
        <dbReference type="EMBL" id="CAE8740807.1"/>
    </source>
</evidence>
<feature type="transmembrane region" description="Helical" evidence="1">
    <location>
        <begin position="76"/>
        <end position="97"/>
    </location>
</feature>
<accession>A0A813LQP4</accession>
<feature type="non-terminal residue" evidence="2">
    <location>
        <position position="1"/>
    </location>
</feature>
<dbReference type="EMBL" id="CAJNNW010037324">
    <property type="protein sequence ID" value="CAE8740807.1"/>
    <property type="molecule type" value="Genomic_DNA"/>
</dbReference>
<gene>
    <name evidence="2" type="ORF">PGLA2088_LOCUS50171</name>
</gene>
<keyword evidence="1" id="KW-0812">Transmembrane</keyword>